<dbReference type="RefSeq" id="WP_137328508.1">
    <property type="nucleotide sequence ID" value="NZ_CP040058.1"/>
</dbReference>
<dbReference type="GO" id="GO:0022900">
    <property type="term" value="P:electron transport chain"/>
    <property type="evidence" value="ECO:0007669"/>
    <property type="project" value="UniProtKB-UniRule"/>
</dbReference>
<dbReference type="InterPro" id="IPR007329">
    <property type="entry name" value="FMN-bd"/>
</dbReference>
<comment type="function">
    <text evidence="6">Part of a membrane-bound complex that couples electron transfer with translocation of ions across the membrane.</text>
</comment>
<keyword evidence="6 7" id="KW-0472">Membrane</keyword>
<keyword evidence="3 6" id="KW-0285">Flavoprotein</keyword>
<dbReference type="OrthoDB" id="9787579at2"/>
<dbReference type="HAMAP" id="MF_00479">
    <property type="entry name" value="RsxG_RnfG"/>
    <property type="match status" value="1"/>
</dbReference>
<comment type="similarity">
    <text evidence="6">Belongs to the RnfG family.</text>
</comment>
<dbReference type="GO" id="GO:0005886">
    <property type="term" value="C:plasma membrane"/>
    <property type="evidence" value="ECO:0007669"/>
    <property type="project" value="UniProtKB-SubCell"/>
</dbReference>
<keyword evidence="6" id="KW-1278">Translocase</keyword>
<dbReference type="AlphaFoldDB" id="A0A4P8IE45"/>
<gene>
    <name evidence="6" type="primary">rnfG</name>
    <name evidence="9" type="ORF">AR1Y2_1627</name>
</gene>
<keyword evidence="4 6" id="KW-0288">FMN</keyword>
<evidence type="ECO:0000256" key="7">
    <source>
        <dbReference type="SAM" id="Phobius"/>
    </source>
</evidence>
<keyword evidence="1 6" id="KW-0813">Transport</keyword>
<dbReference type="EC" id="7.-.-.-" evidence="6"/>
<comment type="subcellular location">
    <subcellularLocation>
        <location evidence="6">Cell membrane</location>
        <topology evidence="6">Single-pass membrane protein</topology>
    </subcellularLocation>
</comment>
<evidence type="ECO:0000313" key="9">
    <source>
        <dbReference type="EMBL" id="QCP35081.1"/>
    </source>
</evidence>
<dbReference type="InterPro" id="IPR010209">
    <property type="entry name" value="Ion_transpt_RnfG/RsxG"/>
</dbReference>
<feature type="domain" description="FMN-binding" evidence="8">
    <location>
        <begin position="105"/>
        <end position="196"/>
    </location>
</feature>
<accession>A0A4P8IE45</accession>
<keyword evidence="6 7" id="KW-0812">Transmembrane</keyword>
<evidence type="ECO:0000313" key="10">
    <source>
        <dbReference type="Proteomes" id="UP000298653"/>
    </source>
</evidence>
<keyword evidence="6" id="KW-1003">Cell membrane</keyword>
<evidence type="ECO:0000259" key="8">
    <source>
        <dbReference type="SMART" id="SM00900"/>
    </source>
</evidence>
<feature type="transmembrane region" description="Helical" evidence="7">
    <location>
        <begin position="12"/>
        <end position="30"/>
    </location>
</feature>
<dbReference type="EMBL" id="CP040058">
    <property type="protein sequence ID" value="QCP35081.1"/>
    <property type="molecule type" value="Genomic_DNA"/>
</dbReference>
<dbReference type="PIRSF" id="PIRSF006091">
    <property type="entry name" value="E_trnsport_RnfG"/>
    <property type="match status" value="1"/>
</dbReference>
<evidence type="ECO:0000256" key="5">
    <source>
        <dbReference type="ARBA" id="ARBA00022982"/>
    </source>
</evidence>
<feature type="modified residue" description="FMN phosphoryl threonine" evidence="6">
    <location>
        <position position="179"/>
    </location>
</feature>
<dbReference type="Proteomes" id="UP000298653">
    <property type="component" value="Chromosome"/>
</dbReference>
<comment type="cofactor">
    <cofactor evidence="6">
        <name>FMN</name>
        <dbReference type="ChEBI" id="CHEBI:58210"/>
    </cofactor>
</comment>
<keyword evidence="2 6" id="KW-0597">Phosphoprotein</keyword>
<evidence type="ECO:0000256" key="2">
    <source>
        <dbReference type="ARBA" id="ARBA00022553"/>
    </source>
</evidence>
<keyword evidence="10" id="KW-1185">Reference proteome</keyword>
<dbReference type="GO" id="GO:0010181">
    <property type="term" value="F:FMN binding"/>
    <property type="evidence" value="ECO:0007669"/>
    <property type="project" value="InterPro"/>
</dbReference>
<dbReference type="PANTHER" id="PTHR36118:SF1">
    <property type="entry name" value="ION-TRANSLOCATING OXIDOREDUCTASE COMPLEX SUBUNIT G"/>
    <property type="match status" value="1"/>
</dbReference>
<name>A0A4P8IE45_9FIRM</name>
<proteinExistence type="inferred from homology"/>
<dbReference type="Pfam" id="PF04205">
    <property type="entry name" value="FMN_bind"/>
    <property type="match status" value="1"/>
</dbReference>
<evidence type="ECO:0000256" key="4">
    <source>
        <dbReference type="ARBA" id="ARBA00022643"/>
    </source>
</evidence>
<dbReference type="KEGG" id="arf:AR1Y2_1627"/>
<dbReference type="SMART" id="SM00900">
    <property type="entry name" value="FMN_bind"/>
    <property type="match status" value="1"/>
</dbReference>
<comment type="subunit">
    <text evidence="6">The complex is composed of six subunits: RnfA, RnfB, RnfC, RnfD, RnfE and RnfG.</text>
</comment>
<reference evidence="9 10" key="1">
    <citation type="submission" date="2019-05" db="EMBL/GenBank/DDBJ databases">
        <title>Complete genome sequencing of Anaerostipes rhamnosivorans.</title>
        <authorList>
            <person name="Bui T.P.N."/>
            <person name="de Vos W.M."/>
        </authorList>
    </citation>
    <scope>NUCLEOTIDE SEQUENCE [LARGE SCALE GENOMIC DNA]</scope>
    <source>
        <strain evidence="9 10">1y2</strain>
    </source>
</reference>
<evidence type="ECO:0000256" key="6">
    <source>
        <dbReference type="HAMAP-Rule" id="MF_00479"/>
    </source>
</evidence>
<dbReference type="GO" id="GO:0009055">
    <property type="term" value="F:electron transfer activity"/>
    <property type="evidence" value="ECO:0007669"/>
    <property type="project" value="InterPro"/>
</dbReference>
<dbReference type="Gene3D" id="3.90.1010.20">
    <property type="match status" value="1"/>
</dbReference>
<evidence type="ECO:0000256" key="1">
    <source>
        <dbReference type="ARBA" id="ARBA00022448"/>
    </source>
</evidence>
<protein>
    <recommendedName>
        <fullName evidence="6">Ion-translocating oxidoreductase complex subunit G</fullName>
        <ecNumber evidence="6">7.-.-.-</ecNumber>
    </recommendedName>
    <alternativeName>
        <fullName evidence="6">Rnf electron transport complex subunit G</fullName>
    </alternativeName>
</protein>
<dbReference type="PANTHER" id="PTHR36118">
    <property type="entry name" value="ION-TRANSLOCATING OXIDOREDUCTASE COMPLEX SUBUNIT G"/>
    <property type="match status" value="1"/>
</dbReference>
<keyword evidence="5 6" id="KW-0249">Electron transport</keyword>
<keyword evidence="6 7" id="KW-1133">Transmembrane helix</keyword>
<organism evidence="9 10">
    <name type="scientific">Anaerostipes rhamnosivorans</name>
    <dbReference type="NCBI Taxonomy" id="1229621"/>
    <lineage>
        <taxon>Bacteria</taxon>
        <taxon>Bacillati</taxon>
        <taxon>Bacillota</taxon>
        <taxon>Clostridia</taxon>
        <taxon>Lachnospirales</taxon>
        <taxon>Lachnospiraceae</taxon>
        <taxon>Anaerostipes</taxon>
    </lineage>
</organism>
<sequence>MNKSLVSDCIKLFIITLAAGLILGFVYNVTKDPIAKQEEKTKQEAYKAVFKDADRFEAVKLNTKEISKALKAKDLGQNTINEIAKAVDKNGKELGYVFSVTNPDGYGGDITLSVGVKDDGTVNGYETLTISETAGLGMKAKEDEFKSNFTNKKAKQFEVVKDGSGKNDDSKIDAISGATITSRAVTSGVNSCVALMDTLKGGN</sequence>
<dbReference type="NCBIfam" id="TIGR01947">
    <property type="entry name" value="rnfG"/>
    <property type="match status" value="1"/>
</dbReference>
<evidence type="ECO:0000256" key="3">
    <source>
        <dbReference type="ARBA" id="ARBA00022630"/>
    </source>
</evidence>